<feature type="non-terminal residue" evidence="1">
    <location>
        <position position="1"/>
    </location>
</feature>
<dbReference type="EMBL" id="JAAZSR010000318">
    <property type="protein sequence ID" value="NKX51828.1"/>
    <property type="molecule type" value="Genomic_DNA"/>
</dbReference>
<comment type="caution">
    <text evidence="1">The sequence shown here is derived from an EMBL/GenBank/DDBJ whole genome shotgun (WGS) entry which is preliminary data.</text>
</comment>
<sequence>QPRSLFAPVSSGRHHVLVAGGIGVTPLLSHAQAAVRWGRSFEFIY</sequence>
<dbReference type="InterPro" id="IPR039261">
    <property type="entry name" value="FNR_nucleotide-bd"/>
</dbReference>
<evidence type="ECO:0000313" key="2">
    <source>
        <dbReference type="Proteomes" id="UP000523795"/>
    </source>
</evidence>
<dbReference type="SUPFAM" id="SSF52343">
    <property type="entry name" value="Ferredoxin reductase-like, C-terminal NADP-linked domain"/>
    <property type="match status" value="1"/>
</dbReference>
<dbReference type="PRINTS" id="PR00409">
    <property type="entry name" value="PHDIOXRDTASE"/>
</dbReference>
<name>A0ABX1JS63_9MICC</name>
<organism evidence="1 2">
    <name type="scientific">Arthrobacter deserti</name>
    <dbReference type="NCBI Taxonomy" id="1742687"/>
    <lineage>
        <taxon>Bacteria</taxon>
        <taxon>Bacillati</taxon>
        <taxon>Actinomycetota</taxon>
        <taxon>Actinomycetes</taxon>
        <taxon>Micrococcales</taxon>
        <taxon>Micrococcaceae</taxon>
        <taxon>Arthrobacter</taxon>
    </lineage>
</organism>
<protein>
    <submittedName>
        <fullName evidence="1">Oxidoreductase</fullName>
    </submittedName>
</protein>
<evidence type="ECO:0000313" key="1">
    <source>
        <dbReference type="EMBL" id="NKX51828.1"/>
    </source>
</evidence>
<keyword evidence="2" id="KW-1185">Reference proteome</keyword>
<gene>
    <name evidence="1" type="ORF">HER39_14890</name>
</gene>
<feature type="non-terminal residue" evidence="1">
    <location>
        <position position="45"/>
    </location>
</feature>
<reference evidence="1 2" key="1">
    <citation type="submission" date="2020-04" db="EMBL/GenBank/DDBJ databases">
        <authorList>
            <person name="Liu S."/>
        </authorList>
    </citation>
    <scope>NUCLEOTIDE SEQUENCE [LARGE SCALE GENOMIC DNA]</scope>
    <source>
        <strain evidence="1 2">CGMCC 1.15091</strain>
    </source>
</reference>
<accession>A0ABX1JS63</accession>
<dbReference type="Proteomes" id="UP000523795">
    <property type="component" value="Unassembled WGS sequence"/>
</dbReference>
<proteinExistence type="predicted"/>
<dbReference type="Gene3D" id="3.40.50.80">
    <property type="entry name" value="Nucleotide-binding domain of ferredoxin-NADP reductase (FNR) module"/>
    <property type="match status" value="1"/>
</dbReference>